<dbReference type="Proteomes" id="UP000274756">
    <property type="component" value="Unassembled WGS sequence"/>
</dbReference>
<reference evidence="3 5" key="2">
    <citation type="submission" date="2018-11" db="EMBL/GenBank/DDBJ databases">
        <authorList>
            <consortium name="Pathogen Informatics"/>
        </authorList>
    </citation>
    <scope>NUCLEOTIDE SEQUENCE [LARGE SCALE GENOMIC DNA]</scope>
</reference>
<dbReference type="EMBL" id="UYYG01001150">
    <property type="protein sequence ID" value="VDN54538.1"/>
    <property type="molecule type" value="Genomic_DNA"/>
</dbReference>
<dbReference type="PANTHER" id="PTHR12271">
    <property type="entry name" value="POLY A POLYMERASE CID PAP -RELATED"/>
    <property type="match status" value="1"/>
</dbReference>
<protein>
    <submittedName>
        <fullName evidence="6">NTP_transf_2 domain-containing protein</fullName>
    </submittedName>
</protein>
<dbReference type="Gene3D" id="1.10.1410.10">
    <property type="match status" value="1"/>
</dbReference>
<feature type="transmembrane region" description="Helical" evidence="1">
    <location>
        <begin position="183"/>
        <end position="200"/>
    </location>
</feature>
<dbReference type="AlphaFoldDB" id="A0A0N4U0R3"/>
<dbReference type="GO" id="GO:0016779">
    <property type="term" value="F:nucleotidyltransferase activity"/>
    <property type="evidence" value="ECO:0007669"/>
    <property type="project" value="TreeGrafter"/>
</dbReference>
<dbReference type="SUPFAM" id="SSF81301">
    <property type="entry name" value="Nucleotidyltransferase"/>
    <property type="match status" value="1"/>
</dbReference>
<name>A0A0N4U0R3_DRAME</name>
<dbReference type="OrthoDB" id="434989at2759"/>
<evidence type="ECO:0000313" key="5">
    <source>
        <dbReference type="Proteomes" id="UP000274756"/>
    </source>
</evidence>
<dbReference type="SUPFAM" id="SSF81631">
    <property type="entry name" value="PAP/OAS1 substrate-binding domain"/>
    <property type="match status" value="1"/>
</dbReference>
<keyword evidence="1" id="KW-1133">Transmembrane helix</keyword>
<dbReference type="PANTHER" id="PTHR12271:SF40">
    <property type="entry name" value="POLY(A) RNA POLYMERASE GLD2"/>
    <property type="match status" value="1"/>
</dbReference>
<keyword evidence="1" id="KW-0812">Transmembrane</keyword>
<keyword evidence="1" id="KW-0472">Membrane</keyword>
<dbReference type="Gene3D" id="3.30.460.10">
    <property type="entry name" value="Beta Polymerase, domain 2"/>
    <property type="match status" value="1"/>
</dbReference>
<dbReference type="Proteomes" id="UP000038040">
    <property type="component" value="Unplaced"/>
</dbReference>
<dbReference type="InterPro" id="IPR054708">
    <property type="entry name" value="MTPAP-like_central"/>
</dbReference>
<organism evidence="4 6">
    <name type="scientific">Dracunculus medinensis</name>
    <name type="common">Guinea worm</name>
    <dbReference type="NCBI Taxonomy" id="318479"/>
    <lineage>
        <taxon>Eukaryota</taxon>
        <taxon>Metazoa</taxon>
        <taxon>Ecdysozoa</taxon>
        <taxon>Nematoda</taxon>
        <taxon>Chromadorea</taxon>
        <taxon>Rhabditida</taxon>
        <taxon>Spirurina</taxon>
        <taxon>Dracunculoidea</taxon>
        <taxon>Dracunculidae</taxon>
        <taxon>Dracunculus</taxon>
    </lineage>
</organism>
<proteinExistence type="predicted"/>
<evidence type="ECO:0000313" key="6">
    <source>
        <dbReference type="WBParaSite" id="DME_0000015101-mRNA-1"/>
    </source>
</evidence>
<evidence type="ECO:0000313" key="4">
    <source>
        <dbReference type="Proteomes" id="UP000038040"/>
    </source>
</evidence>
<dbReference type="Pfam" id="PF22600">
    <property type="entry name" value="MTPAP-like_central"/>
    <property type="match status" value="1"/>
</dbReference>
<sequence>MKKKREIQYNDKRNGIIQRLKDVLSGTGQRILVPVGSSRTGLATKASDIDLVLITSSDPIKRIDIIKSFVDASFRRFPFFLNILMNCRSVEMYLQSTLKVLQSSSLKREFDWKKALVLHNASVPILHLETNSGFRIDIQFDQECSIRNTLFLRYCVKEDLRVEMLNLWAQSFLKLMGLKNSRIGLFSSYHIAMIVIYFLQHIGIGQKNPILPLVYDVYNDHLNNLIPIENIIAEIDNIQRYERPALQKIGVYPEFPELLISFIDYFSSIDLNSISLSVKTDGKLPDTLILILPSLYGFAQQSFFYRSDCDEFRNILWINDPYSIETICRVTNGADLLMNAFKSIKQQFIVGRGLSWPIKVKNLHESCISRDNK</sequence>
<evidence type="ECO:0000313" key="3">
    <source>
        <dbReference type="EMBL" id="VDN54538.1"/>
    </source>
</evidence>
<gene>
    <name evidence="3" type="ORF">DME_LOCUS4511</name>
</gene>
<dbReference type="GO" id="GO:0031123">
    <property type="term" value="P:RNA 3'-end processing"/>
    <property type="evidence" value="ECO:0007669"/>
    <property type="project" value="TreeGrafter"/>
</dbReference>
<dbReference type="InterPro" id="IPR043519">
    <property type="entry name" value="NT_sf"/>
</dbReference>
<dbReference type="STRING" id="318479.A0A0N4U0R3"/>
<evidence type="ECO:0000259" key="2">
    <source>
        <dbReference type="Pfam" id="PF22600"/>
    </source>
</evidence>
<evidence type="ECO:0000256" key="1">
    <source>
        <dbReference type="SAM" id="Phobius"/>
    </source>
</evidence>
<reference evidence="6" key="1">
    <citation type="submission" date="2016-04" db="UniProtKB">
        <authorList>
            <consortium name="WormBaseParasite"/>
        </authorList>
    </citation>
    <scope>IDENTIFICATION</scope>
</reference>
<dbReference type="WBParaSite" id="DME_0000015101-mRNA-1">
    <property type="protein sequence ID" value="DME_0000015101-mRNA-1"/>
    <property type="gene ID" value="DME_0000015101"/>
</dbReference>
<feature type="domain" description="Poly(A) RNA polymerase mitochondrial-like central palm" evidence="2">
    <location>
        <begin position="10"/>
        <end position="154"/>
    </location>
</feature>
<keyword evidence="5" id="KW-1185">Reference proteome</keyword>
<accession>A0A0N4U0R3</accession>
<dbReference type="CDD" id="cd05402">
    <property type="entry name" value="NT_PAP_TUTase"/>
    <property type="match status" value="1"/>
</dbReference>